<feature type="domain" description="HTH luxR-type" evidence="4">
    <location>
        <begin position="118"/>
        <end position="183"/>
    </location>
</feature>
<dbReference type="SMART" id="SM00421">
    <property type="entry name" value="HTH_LUXR"/>
    <property type="match status" value="1"/>
</dbReference>
<keyword evidence="2 5" id="KW-0238">DNA-binding</keyword>
<dbReference type="GO" id="GO:0006355">
    <property type="term" value="P:regulation of DNA-templated transcription"/>
    <property type="evidence" value="ECO:0007669"/>
    <property type="project" value="InterPro"/>
</dbReference>
<dbReference type="GO" id="GO:0003677">
    <property type="term" value="F:DNA binding"/>
    <property type="evidence" value="ECO:0007669"/>
    <property type="project" value="UniProtKB-KW"/>
</dbReference>
<dbReference type="PROSITE" id="PS50043">
    <property type="entry name" value="HTH_LUXR_2"/>
    <property type="match status" value="1"/>
</dbReference>
<organism evidence="5 6">
    <name type="scientific">Desulfonema limicola</name>
    <dbReference type="NCBI Taxonomy" id="45656"/>
    <lineage>
        <taxon>Bacteria</taxon>
        <taxon>Pseudomonadati</taxon>
        <taxon>Thermodesulfobacteriota</taxon>
        <taxon>Desulfobacteria</taxon>
        <taxon>Desulfobacterales</taxon>
        <taxon>Desulfococcaceae</taxon>
        <taxon>Desulfonema</taxon>
    </lineage>
</organism>
<keyword evidence="1" id="KW-0805">Transcription regulation</keyword>
<gene>
    <name evidence="5" type="ORF">dnl_46170</name>
</gene>
<dbReference type="EMBL" id="CP061799">
    <property type="protein sequence ID" value="QTA82244.1"/>
    <property type="molecule type" value="Genomic_DNA"/>
</dbReference>
<protein>
    <submittedName>
        <fullName evidence="5">DNA-binding HTH domain-containing protein, LuxR-type</fullName>
    </submittedName>
</protein>
<dbReference type="Pfam" id="PF00196">
    <property type="entry name" value="GerE"/>
    <property type="match status" value="1"/>
</dbReference>
<name>A0A975GID9_9BACT</name>
<sequence>MRKESPETETIYSEDELRKKIEHDHRTKLNKILQESQKRLVEQSVEIHTLKTTIDVLMQNNNADKQVIEENILSSLSKLICPYFQKLKQTDLNEKQAELINVLESNLKCLTSSFACKLSSPSFKLTPTEIQIASLVKAGKTSKEISNITGTALNTVTSHRHHIRHKLGLKNKKVRIKVFLSSLEN</sequence>
<evidence type="ECO:0000313" key="6">
    <source>
        <dbReference type="Proteomes" id="UP000663720"/>
    </source>
</evidence>
<reference evidence="5" key="1">
    <citation type="journal article" date="2021" name="Microb. Physiol.">
        <title>Proteogenomic Insights into the Physiology of Marine, Sulfate-Reducing, Filamentous Desulfonema limicola and Desulfonema magnum.</title>
        <authorList>
            <person name="Schnaars V."/>
            <person name="Wohlbrand L."/>
            <person name="Scheve S."/>
            <person name="Hinrichs C."/>
            <person name="Reinhardt R."/>
            <person name="Rabus R."/>
        </authorList>
    </citation>
    <scope>NUCLEOTIDE SEQUENCE</scope>
    <source>
        <strain evidence="5">5ac10</strain>
    </source>
</reference>
<dbReference type="SUPFAM" id="SSF46894">
    <property type="entry name" value="C-terminal effector domain of the bipartite response regulators"/>
    <property type="match status" value="1"/>
</dbReference>
<dbReference type="PRINTS" id="PR00038">
    <property type="entry name" value="HTHLUXR"/>
</dbReference>
<dbReference type="KEGG" id="dli:dnl_46170"/>
<keyword evidence="6" id="KW-1185">Reference proteome</keyword>
<evidence type="ECO:0000256" key="1">
    <source>
        <dbReference type="ARBA" id="ARBA00023015"/>
    </source>
</evidence>
<dbReference type="InterPro" id="IPR036388">
    <property type="entry name" value="WH-like_DNA-bd_sf"/>
</dbReference>
<dbReference type="PANTHER" id="PTHR44688">
    <property type="entry name" value="DNA-BINDING TRANSCRIPTIONAL ACTIVATOR DEVR_DOSR"/>
    <property type="match status" value="1"/>
</dbReference>
<dbReference type="PANTHER" id="PTHR44688:SF16">
    <property type="entry name" value="DNA-BINDING TRANSCRIPTIONAL ACTIVATOR DEVR_DOSR"/>
    <property type="match status" value="1"/>
</dbReference>
<dbReference type="RefSeq" id="WP_207688191.1">
    <property type="nucleotide sequence ID" value="NZ_CP061799.1"/>
</dbReference>
<dbReference type="Gene3D" id="1.10.10.10">
    <property type="entry name" value="Winged helix-like DNA-binding domain superfamily/Winged helix DNA-binding domain"/>
    <property type="match status" value="1"/>
</dbReference>
<dbReference type="AlphaFoldDB" id="A0A975GID9"/>
<proteinExistence type="predicted"/>
<evidence type="ECO:0000256" key="3">
    <source>
        <dbReference type="ARBA" id="ARBA00023163"/>
    </source>
</evidence>
<dbReference type="Proteomes" id="UP000663720">
    <property type="component" value="Chromosome"/>
</dbReference>
<dbReference type="InterPro" id="IPR000792">
    <property type="entry name" value="Tscrpt_reg_LuxR_C"/>
</dbReference>
<evidence type="ECO:0000313" key="5">
    <source>
        <dbReference type="EMBL" id="QTA82244.1"/>
    </source>
</evidence>
<dbReference type="CDD" id="cd06170">
    <property type="entry name" value="LuxR_C_like"/>
    <property type="match status" value="1"/>
</dbReference>
<keyword evidence="3" id="KW-0804">Transcription</keyword>
<evidence type="ECO:0000259" key="4">
    <source>
        <dbReference type="PROSITE" id="PS50043"/>
    </source>
</evidence>
<evidence type="ECO:0000256" key="2">
    <source>
        <dbReference type="ARBA" id="ARBA00023125"/>
    </source>
</evidence>
<dbReference type="InterPro" id="IPR016032">
    <property type="entry name" value="Sig_transdc_resp-reg_C-effctor"/>
</dbReference>
<accession>A0A975GID9</accession>